<dbReference type="GO" id="GO:0036297">
    <property type="term" value="P:interstrand cross-link repair"/>
    <property type="evidence" value="ECO:0007669"/>
    <property type="project" value="InterPro"/>
</dbReference>
<evidence type="ECO:0000313" key="4">
    <source>
        <dbReference type="EMBL" id="CEK69826.1"/>
    </source>
</evidence>
<comment type="subcellular location">
    <subcellularLocation>
        <location evidence="1">Nucleus</location>
    </subcellularLocation>
</comment>
<feature type="domain" description="Fanconi-associated nuclease 1 SAP subdomain metazoa" evidence="2">
    <location>
        <begin position="9"/>
        <end position="73"/>
    </location>
</feature>
<dbReference type="GO" id="GO:0005634">
    <property type="term" value="C:nucleus"/>
    <property type="evidence" value="ECO:0007669"/>
    <property type="project" value="UniProtKB-SubCell"/>
</dbReference>
<dbReference type="InterPro" id="IPR049126">
    <property type="entry name" value="FAN1-like_TPR"/>
</dbReference>
<protein>
    <recommendedName>
        <fullName evidence="1">Fanconi-associated nuclease</fullName>
        <ecNumber evidence="1">3.1.4.1</ecNumber>
    </recommendedName>
</protein>
<dbReference type="PANTHER" id="PTHR15749">
    <property type="entry name" value="FANCONI-ASSOCIATED NUCLEASE 1"/>
    <property type="match status" value="1"/>
</dbReference>
<name>A0A0B6ZPQ4_9EUPU</name>
<comment type="function">
    <text evidence="1">Nuclease required for the repair of DNA interstrand cross-links (ICL). Acts as a 5'-3' exonuclease that anchors at a cut end of DNA and cleaves DNA successively at every third nucleotide, allowing to excise an ICL from one strand through flanking incisions.</text>
</comment>
<keyword evidence="1" id="KW-0460">Magnesium</keyword>
<keyword evidence="1" id="KW-0540">Nuclease</keyword>
<dbReference type="Pfam" id="PF21170">
    <property type="entry name" value="FAN1_TPR"/>
    <property type="match status" value="1"/>
</dbReference>
<evidence type="ECO:0000256" key="1">
    <source>
        <dbReference type="RuleBase" id="RU365033"/>
    </source>
</evidence>
<dbReference type="GO" id="GO:0008409">
    <property type="term" value="F:5'-3' exonuclease activity"/>
    <property type="evidence" value="ECO:0007669"/>
    <property type="project" value="TreeGrafter"/>
</dbReference>
<keyword evidence="1" id="KW-0464">Manganese</keyword>
<dbReference type="InterPro" id="IPR049138">
    <property type="entry name" value="Fan1_SAP_met"/>
</dbReference>
<dbReference type="GO" id="GO:0046872">
    <property type="term" value="F:metal ion binding"/>
    <property type="evidence" value="ECO:0007669"/>
    <property type="project" value="UniProtKB-KW"/>
</dbReference>
<keyword evidence="1" id="KW-0227">DNA damage</keyword>
<evidence type="ECO:0000259" key="3">
    <source>
        <dbReference type="Pfam" id="PF21170"/>
    </source>
</evidence>
<dbReference type="Pfam" id="PF21169">
    <property type="entry name" value="Fan1_SAP"/>
    <property type="match status" value="1"/>
</dbReference>
<accession>A0A0B6ZPQ4</accession>
<dbReference type="EMBL" id="HACG01022961">
    <property type="protein sequence ID" value="CEK69826.1"/>
    <property type="molecule type" value="Transcribed_RNA"/>
</dbReference>
<dbReference type="GO" id="GO:0004528">
    <property type="term" value="F:phosphodiesterase I activity"/>
    <property type="evidence" value="ECO:0007669"/>
    <property type="project" value="UniProtKB-EC"/>
</dbReference>
<feature type="non-terminal residue" evidence="4">
    <location>
        <position position="1"/>
    </location>
</feature>
<dbReference type="InterPro" id="IPR033315">
    <property type="entry name" value="Fan1-like"/>
</dbReference>
<comment type="cofactor">
    <cofactor evidence="1">
        <name>Mg(2+)</name>
        <dbReference type="ChEBI" id="CHEBI:18420"/>
    </cofactor>
    <cofactor evidence="1">
        <name>Mn(2+)</name>
        <dbReference type="ChEBI" id="CHEBI:29035"/>
    </cofactor>
</comment>
<keyword evidence="1" id="KW-0539">Nucleus</keyword>
<proteinExistence type="inferred from homology"/>
<dbReference type="GO" id="GO:0017108">
    <property type="term" value="F:5'-flap endonuclease activity"/>
    <property type="evidence" value="ECO:0007669"/>
    <property type="project" value="TreeGrafter"/>
</dbReference>
<evidence type="ECO:0000259" key="2">
    <source>
        <dbReference type="Pfam" id="PF21169"/>
    </source>
</evidence>
<keyword evidence="1" id="KW-0234">DNA repair</keyword>
<dbReference type="PANTHER" id="PTHR15749:SF4">
    <property type="entry name" value="FANCONI-ASSOCIATED NUCLEASE 1"/>
    <property type="match status" value="1"/>
</dbReference>
<dbReference type="EC" id="3.1.4.1" evidence="1"/>
<feature type="non-terminal residue" evidence="4">
    <location>
        <position position="257"/>
    </location>
</feature>
<comment type="catalytic activity">
    <reaction evidence="1">
        <text>Hydrolytically removes 5'-nucleotides successively from the 3'-hydroxy termini of 3'-hydroxy-terminated oligonucleotides.</text>
        <dbReference type="EC" id="3.1.4.1"/>
    </reaction>
</comment>
<dbReference type="AlphaFoldDB" id="A0A0B6ZPQ4"/>
<dbReference type="GO" id="GO:0070336">
    <property type="term" value="F:flap-structured DNA binding"/>
    <property type="evidence" value="ECO:0007669"/>
    <property type="project" value="TreeGrafter"/>
</dbReference>
<feature type="domain" description="Fanconi-associated nuclease 1-like TPR" evidence="3">
    <location>
        <begin position="146"/>
        <end position="257"/>
    </location>
</feature>
<keyword evidence="1" id="KW-0479">Metal-binding</keyword>
<reference evidence="4" key="1">
    <citation type="submission" date="2014-12" db="EMBL/GenBank/DDBJ databases">
        <title>Insight into the proteome of Arion vulgaris.</title>
        <authorList>
            <person name="Aradska J."/>
            <person name="Bulat T."/>
            <person name="Smidak R."/>
            <person name="Sarate P."/>
            <person name="Gangsoo J."/>
            <person name="Sialana F."/>
            <person name="Bilban M."/>
            <person name="Lubec G."/>
        </authorList>
    </citation>
    <scope>NUCLEOTIDE SEQUENCE</scope>
    <source>
        <tissue evidence="4">Skin</tissue>
    </source>
</reference>
<gene>
    <name evidence="4" type="primary">ORF71741</name>
</gene>
<sequence length="257" mass="29793">DCDEHLTDLEEVLDALSASDIKTLAKSYHINSNISQKKQLVQELLKKSQQNNLTTMFGFSCKDVANGMLTRAKKYLNGIYKLRTEHRRVFVRVMMLFSLVNTLVDEDSGMSGQGQLFQMLMVNMGKLVYPTYTIEKVHCVFQDREDLIRFENALQLESDLLHCIDRGDWDQAYTVFTNIEKEWSLLEANQNIAEWNKNLPVFLRGFTATSVIHRLLSASVEILQRRKDYSGAVVLLQKLLRETSYNSSHRGYLWERL</sequence>
<comment type="similarity">
    <text evidence="1">Belongs to the FAN1 family.</text>
</comment>
<organism evidence="4">
    <name type="scientific">Arion vulgaris</name>
    <dbReference type="NCBI Taxonomy" id="1028688"/>
    <lineage>
        <taxon>Eukaryota</taxon>
        <taxon>Metazoa</taxon>
        <taxon>Spiralia</taxon>
        <taxon>Lophotrochozoa</taxon>
        <taxon>Mollusca</taxon>
        <taxon>Gastropoda</taxon>
        <taxon>Heterobranchia</taxon>
        <taxon>Euthyneura</taxon>
        <taxon>Panpulmonata</taxon>
        <taxon>Eupulmonata</taxon>
        <taxon>Stylommatophora</taxon>
        <taxon>Helicina</taxon>
        <taxon>Arionoidea</taxon>
        <taxon>Arionidae</taxon>
        <taxon>Arion</taxon>
    </lineage>
</organism>
<keyword evidence="1" id="KW-0378">Hydrolase</keyword>